<evidence type="ECO:0000256" key="1">
    <source>
        <dbReference type="ARBA" id="ARBA00011063"/>
    </source>
</evidence>
<organism evidence="6 7">
    <name type="scientific">Pseudomonas asuensis</name>
    <dbReference type="NCBI Taxonomy" id="1825787"/>
    <lineage>
        <taxon>Bacteria</taxon>
        <taxon>Pseudomonadati</taxon>
        <taxon>Pseudomonadota</taxon>
        <taxon>Gammaproteobacteria</taxon>
        <taxon>Pseudomonadales</taxon>
        <taxon>Pseudomonadaceae</taxon>
        <taxon>Pseudomonas</taxon>
    </lineage>
</organism>
<accession>A0ABQ2H2C8</accession>
<keyword evidence="4" id="KW-0904">Protein phosphatase</keyword>
<dbReference type="PANTHER" id="PTHR11717:SF7">
    <property type="entry name" value="LOW MOLECULAR WEIGHT PHOSPHOTYROSINE PROTEIN PHOSPHATASE"/>
    <property type="match status" value="1"/>
</dbReference>
<dbReference type="InterPro" id="IPR036196">
    <property type="entry name" value="Ptyr_pPase_sf"/>
</dbReference>
<evidence type="ECO:0000313" key="6">
    <source>
        <dbReference type="EMBL" id="GGM24426.1"/>
    </source>
</evidence>
<dbReference type="PRINTS" id="PR00719">
    <property type="entry name" value="LMWPTPASE"/>
</dbReference>
<dbReference type="EMBL" id="BMNW01000010">
    <property type="protein sequence ID" value="GGM24426.1"/>
    <property type="molecule type" value="Genomic_DNA"/>
</dbReference>
<evidence type="ECO:0000313" key="7">
    <source>
        <dbReference type="Proteomes" id="UP000616499"/>
    </source>
</evidence>
<dbReference type="SMART" id="SM00226">
    <property type="entry name" value="LMWPc"/>
    <property type="match status" value="1"/>
</dbReference>
<evidence type="ECO:0000256" key="4">
    <source>
        <dbReference type="ARBA" id="ARBA00022912"/>
    </source>
</evidence>
<comment type="similarity">
    <text evidence="1">Belongs to the low molecular weight phosphotyrosine protein phosphatase family.</text>
</comment>
<name>A0ABQ2H2C8_9PSED</name>
<protein>
    <recommendedName>
        <fullName evidence="2">protein-tyrosine-phosphatase</fullName>
        <ecNumber evidence="2">3.1.3.48</ecNumber>
    </recommendedName>
</protein>
<sequence>MRILFVCMGNICRSPTAEAIFRDKLAKAGLLEKVFVDSAGTGDWHVGKPPDPRSVREGARRGYDLSGLRARQVTPEDFYSFDLILAMDHENIVFLSELRPSNSTAQVDLLLQRYGSQVSEVPDPYFGGDAGFTHVIDLLEKACDELVHEVRRRLESGSA</sequence>
<reference evidence="7" key="1">
    <citation type="journal article" date="2019" name="Int. J. Syst. Evol. Microbiol.">
        <title>The Global Catalogue of Microorganisms (GCM) 10K type strain sequencing project: providing services to taxonomists for standard genome sequencing and annotation.</title>
        <authorList>
            <consortium name="The Broad Institute Genomics Platform"/>
            <consortium name="The Broad Institute Genome Sequencing Center for Infectious Disease"/>
            <person name="Wu L."/>
            <person name="Ma J."/>
        </authorList>
    </citation>
    <scope>NUCLEOTIDE SEQUENCE [LARGE SCALE GENOMIC DNA]</scope>
    <source>
        <strain evidence="7">JCM 13501</strain>
    </source>
</reference>
<dbReference type="Gene3D" id="3.40.50.2300">
    <property type="match status" value="1"/>
</dbReference>
<dbReference type="CDD" id="cd16343">
    <property type="entry name" value="LMWPTP"/>
    <property type="match status" value="1"/>
</dbReference>
<evidence type="ECO:0000256" key="3">
    <source>
        <dbReference type="ARBA" id="ARBA00022801"/>
    </source>
</evidence>
<gene>
    <name evidence="6" type="primary">ptpA</name>
    <name evidence="6" type="ORF">GCM10009425_39080</name>
</gene>
<dbReference type="InterPro" id="IPR017867">
    <property type="entry name" value="Tyr_phospatase_low_mol_wt"/>
</dbReference>
<feature type="domain" description="Phosphotyrosine protein phosphatase I" evidence="5">
    <location>
        <begin position="1"/>
        <end position="149"/>
    </location>
</feature>
<dbReference type="Proteomes" id="UP000616499">
    <property type="component" value="Unassembled WGS sequence"/>
</dbReference>
<dbReference type="SUPFAM" id="SSF52788">
    <property type="entry name" value="Phosphotyrosine protein phosphatases I"/>
    <property type="match status" value="1"/>
</dbReference>
<dbReference type="EC" id="3.1.3.48" evidence="2"/>
<evidence type="ECO:0000256" key="2">
    <source>
        <dbReference type="ARBA" id="ARBA00013064"/>
    </source>
</evidence>
<dbReference type="PANTHER" id="PTHR11717">
    <property type="entry name" value="LOW MOLECULAR WEIGHT PROTEIN TYROSINE PHOSPHATASE"/>
    <property type="match status" value="1"/>
</dbReference>
<comment type="caution">
    <text evidence="6">The sequence shown here is derived from an EMBL/GenBank/DDBJ whole genome shotgun (WGS) entry which is preliminary data.</text>
</comment>
<dbReference type="InterPro" id="IPR050438">
    <property type="entry name" value="LMW_PTPase"/>
</dbReference>
<keyword evidence="3" id="KW-0378">Hydrolase</keyword>
<evidence type="ECO:0000259" key="5">
    <source>
        <dbReference type="SMART" id="SM00226"/>
    </source>
</evidence>
<keyword evidence="7" id="KW-1185">Reference proteome</keyword>
<proteinExistence type="inferred from homology"/>
<dbReference type="RefSeq" id="WP_188867811.1">
    <property type="nucleotide sequence ID" value="NZ_BMNW01000010.1"/>
</dbReference>
<dbReference type="Pfam" id="PF01451">
    <property type="entry name" value="LMWPc"/>
    <property type="match status" value="1"/>
</dbReference>
<dbReference type="InterPro" id="IPR023485">
    <property type="entry name" value="Ptyr_pPase"/>
</dbReference>